<dbReference type="AlphaFoldDB" id="A0A831LRI6"/>
<dbReference type="InterPro" id="IPR017441">
    <property type="entry name" value="Protein_kinase_ATP_BS"/>
</dbReference>
<dbReference type="EMBL" id="DSBY01000148">
    <property type="protein sequence ID" value="HDS63206.1"/>
    <property type="molecule type" value="Genomic_DNA"/>
</dbReference>
<accession>A0A831LRI6</accession>
<reference evidence="7" key="1">
    <citation type="journal article" date="2020" name="mSystems">
        <title>Genome- and Community-Level Interaction Insights into Carbon Utilization and Element Cycling Functions of Hydrothermarchaeota in Hydrothermal Sediment.</title>
        <authorList>
            <person name="Zhou Z."/>
            <person name="Liu Y."/>
            <person name="Xu W."/>
            <person name="Pan J."/>
            <person name="Luo Z.H."/>
            <person name="Li M."/>
        </authorList>
    </citation>
    <scope>NUCLEOTIDE SEQUENCE</scope>
    <source>
        <strain evidence="7">SpSt-1183</strain>
    </source>
</reference>
<keyword evidence="5" id="KW-0812">Transmembrane</keyword>
<proteinExistence type="predicted"/>
<dbReference type="Gene3D" id="1.10.510.10">
    <property type="entry name" value="Transferase(Phosphotransferase) domain 1"/>
    <property type="match status" value="1"/>
</dbReference>
<dbReference type="Pfam" id="PF00069">
    <property type="entry name" value="Pkinase"/>
    <property type="match status" value="1"/>
</dbReference>
<keyword evidence="3 7" id="KW-0418">Kinase</keyword>
<dbReference type="SUPFAM" id="SSF56112">
    <property type="entry name" value="Protein kinase-like (PK-like)"/>
    <property type="match status" value="1"/>
</dbReference>
<evidence type="ECO:0000259" key="6">
    <source>
        <dbReference type="PROSITE" id="PS50011"/>
    </source>
</evidence>
<gene>
    <name evidence="7" type="ORF">ENN52_03575</name>
</gene>
<organism evidence="7">
    <name type="scientific">Methanofollis liminatans</name>
    <dbReference type="NCBI Taxonomy" id="2201"/>
    <lineage>
        <taxon>Archaea</taxon>
        <taxon>Methanobacteriati</taxon>
        <taxon>Methanobacteriota</taxon>
        <taxon>Stenosarchaea group</taxon>
        <taxon>Methanomicrobia</taxon>
        <taxon>Methanomicrobiales</taxon>
        <taxon>Methanomicrobiaceae</taxon>
        <taxon>Methanofollis</taxon>
    </lineage>
</organism>
<dbReference type="GO" id="GO:0004674">
    <property type="term" value="F:protein serine/threonine kinase activity"/>
    <property type="evidence" value="ECO:0007669"/>
    <property type="project" value="UniProtKB-KW"/>
</dbReference>
<dbReference type="PROSITE" id="PS00107">
    <property type="entry name" value="PROTEIN_KINASE_ATP"/>
    <property type="match status" value="1"/>
</dbReference>
<dbReference type="InterPro" id="IPR008271">
    <property type="entry name" value="Ser/Thr_kinase_AS"/>
</dbReference>
<dbReference type="PROSITE" id="PS50011">
    <property type="entry name" value="PROTEIN_KINASE_DOM"/>
    <property type="match status" value="1"/>
</dbReference>
<dbReference type="SMART" id="SM00220">
    <property type="entry name" value="S_TKc"/>
    <property type="match status" value="1"/>
</dbReference>
<keyword evidence="5" id="KW-1133">Transmembrane helix</keyword>
<dbReference type="InterPro" id="IPR011009">
    <property type="entry name" value="Kinase-like_dom_sf"/>
</dbReference>
<keyword evidence="4" id="KW-0067">ATP-binding</keyword>
<dbReference type="Gene3D" id="3.30.200.20">
    <property type="entry name" value="Phosphorylase Kinase, domain 1"/>
    <property type="match status" value="1"/>
</dbReference>
<dbReference type="PANTHER" id="PTHR43289">
    <property type="entry name" value="MITOGEN-ACTIVATED PROTEIN KINASE KINASE KINASE 20-RELATED"/>
    <property type="match status" value="1"/>
</dbReference>
<dbReference type="CDD" id="cd14014">
    <property type="entry name" value="STKc_PknB_like"/>
    <property type="match status" value="1"/>
</dbReference>
<keyword evidence="5" id="KW-0472">Membrane</keyword>
<keyword evidence="1" id="KW-0808">Transferase</keyword>
<sequence>MDWMRRSALFGSFAAVILAVALITVPAAAAQGQEMKDAHGMANKSAPAYGNDRAAWQVPITLPETVAVDDPPVTTTIAAASESTAIPEAASTPSVTEQARFMGPNGTGMQGGSGDRTDLIVLVFIVVAGIVAALYGYFHLSARRASIDLDHTVIVGGEEPRSGDSGFPPALSARYTGIVPVGSGGTARVFLATRVRNGQTVAVKVPLRTDEATGRSFLKEIGIWRGLVHQNIVRVYAVNILPSPYVEMEYFDRSLKDLEKPLSPAMACSIVAGIAEGLAYAHEKGVIHRDLKPGNILLAPDGTPKIADWGLGRVLADGDETTAPGFSLHYAAPEQLAPARYGHAGAGTDLFQLGVVLYELLTGAFPYNGVGPGEYAAAVLSDDPVPPSAVEPALAPFDQIVLRCLEKDPATRYASAEAFLADLRAIEC</sequence>
<dbReference type="InterPro" id="IPR000719">
    <property type="entry name" value="Prot_kinase_dom"/>
</dbReference>
<evidence type="ECO:0000313" key="7">
    <source>
        <dbReference type="EMBL" id="HDS63206.1"/>
    </source>
</evidence>
<evidence type="ECO:0000256" key="1">
    <source>
        <dbReference type="ARBA" id="ARBA00022679"/>
    </source>
</evidence>
<keyword evidence="7" id="KW-0723">Serine/threonine-protein kinase</keyword>
<evidence type="ECO:0000256" key="2">
    <source>
        <dbReference type="ARBA" id="ARBA00022741"/>
    </source>
</evidence>
<dbReference type="GO" id="GO:0005524">
    <property type="term" value="F:ATP binding"/>
    <property type="evidence" value="ECO:0007669"/>
    <property type="project" value="UniProtKB-KW"/>
</dbReference>
<feature type="transmembrane region" description="Helical" evidence="5">
    <location>
        <begin position="119"/>
        <end position="138"/>
    </location>
</feature>
<dbReference type="PROSITE" id="PS00108">
    <property type="entry name" value="PROTEIN_KINASE_ST"/>
    <property type="match status" value="1"/>
</dbReference>
<keyword evidence="2" id="KW-0547">Nucleotide-binding</keyword>
<evidence type="ECO:0000256" key="4">
    <source>
        <dbReference type="ARBA" id="ARBA00022840"/>
    </source>
</evidence>
<protein>
    <submittedName>
        <fullName evidence="7">Serine/threonine protein kinase</fullName>
    </submittedName>
</protein>
<evidence type="ECO:0000256" key="5">
    <source>
        <dbReference type="SAM" id="Phobius"/>
    </source>
</evidence>
<dbReference type="PANTHER" id="PTHR43289:SF6">
    <property type="entry name" value="SERINE_THREONINE-PROTEIN KINASE NEKL-3"/>
    <property type="match status" value="1"/>
</dbReference>
<evidence type="ECO:0000256" key="3">
    <source>
        <dbReference type="ARBA" id="ARBA00022777"/>
    </source>
</evidence>
<comment type="caution">
    <text evidence="7">The sequence shown here is derived from an EMBL/GenBank/DDBJ whole genome shotgun (WGS) entry which is preliminary data.</text>
</comment>
<dbReference type="Proteomes" id="UP000885648">
    <property type="component" value="Unassembled WGS sequence"/>
</dbReference>
<name>A0A831LRI6_9EURY</name>
<feature type="domain" description="Protein kinase" evidence="6">
    <location>
        <begin position="175"/>
        <end position="426"/>
    </location>
</feature>